<dbReference type="GO" id="GO:0016746">
    <property type="term" value="F:acyltransferase activity"/>
    <property type="evidence" value="ECO:0007669"/>
    <property type="project" value="UniProtKB-KW"/>
</dbReference>
<dbReference type="EC" id="2.3.-.-" evidence="4"/>
<dbReference type="PROSITE" id="PS51186">
    <property type="entry name" value="GNAT"/>
    <property type="match status" value="1"/>
</dbReference>
<keyword evidence="1 4" id="KW-0808">Transferase</keyword>
<evidence type="ECO:0000313" key="4">
    <source>
        <dbReference type="EMBL" id="MFD1303162.1"/>
    </source>
</evidence>
<sequence>MTGLRVERNRSRLDDVLAHLTLCDRTFTPPLSLRVSVPDYAAKLVARAERFELWKDSAVVGLVAVYCDDPERNCAFVTSVSVLPDLTRAGLGRRLIEEAIGHVRGLGFPRLALSVDRKASALSLYGRLGFTTDEEAGETLHLSLDLLHPHGQQV</sequence>
<reference evidence="5" key="1">
    <citation type="journal article" date="2019" name="Int. J. Syst. Evol. Microbiol.">
        <title>The Global Catalogue of Microorganisms (GCM) 10K type strain sequencing project: providing services to taxonomists for standard genome sequencing and annotation.</title>
        <authorList>
            <consortium name="The Broad Institute Genomics Platform"/>
            <consortium name="The Broad Institute Genome Sequencing Center for Infectious Disease"/>
            <person name="Wu L."/>
            <person name="Ma J."/>
        </authorList>
    </citation>
    <scope>NUCLEOTIDE SEQUENCE [LARGE SCALE GENOMIC DNA]</scope>
    <source>
        <strain evidence="5">CCUG 56108</strain>
    </source>
</reference>
<gene>
    <name evidence="4" type="ORF">ACFQ4G_16440</name>
</gene>
<protein>
    <submittedName>
        <fullName evidence="4">GNAT family N-acetyltransferase</fullName>
        <ecNumber evidence="4">2.3.-.-</ecNumber>
    </submittedName>
</protein>
<keyword evidence="5" id="KW-1185">Reference proteome</keyword>
<name>A0ABW3X1A3_9HYPH</name>
<dbReference type="Pfam" id="PF00583">
    <property type="entry name" value="Acetyltransf_1"/>
    <property type="match status" value="1"/>
</dbReference>
<dbReference type="SUPFAM" id="SSF55729">
    <property type="entry name" value="Acyl-CoA N-acyltransferases (Nat)"/>
    <property type="match status" value="1"/>
</dbReference>
<evidence type="ECO:0000259" key="3">
    <source>
        <dbReference type="PROSITE" id="PS51186"/>
    </source>
</evidence>
<dbReference type="CDD" id="cd04301">
    <property type="entry name" value="NAT_SF"/>
    <property type="match status" value="1"/>
</dbReference>
<dbReference type="PANTHER" id="PTHR43877">
    <property type="entry name" value="AMINOALKYLPHOSPHONATE N-ACETYLTRANSFERASE-RELATED-RELATED"/>
    <property type="match status" value="1"/>
</dbReference>
<keyword evidence="2 4" id="KW-0012">Acyltransferase</keyword>
<feature type="domain" description="N-acetyltransferase" evidence="3">
    <location>
        <begin position="4"/>
        <end position="149"/>
    </location>
</feature>
<evidence type="ECO:0000256" key="1">
    <source>
        <dbReference type="ARBA" id="ARBA00022679"/>
    </source>
</evidence>
<dbReference type="Proteomes" id="UP001597176">
    <property type="component" value="Unassembled WGS sequence"/>
</dbReference>
<dbReference type="InterPro" id="IPR000182">
    <property type="entry name" value="GNAT_dom"/>
</dbReference>
<dbReference type="EMBL" id="JBHTND010000024">
    <property type="protein sequence ID" value="MFD1303162.1"/>
    <property type="molecule type" value="Genomic_DNA"/>
</dbReference>
<accession>A0ABW3X1A3</accession>
<organism evidence="4 5">
    <name type="scientific">Methylobacterium marchantiae</name>
    <dbReference type="NCBI Taxonomy" id="600331"/>
    <lineage>
        <taxon>Bacteria</taxon>
        <taxon>Pseudomonadati</taxon>
        <taxon>Pseudomonadota</taxon>
        <taxon>Alphaproteobacteria</taxon>
        <taxon>Hyphomicrobiales</taxon>
        <taxon>Methylobacteriaceae</taxon>
        <taxon>Methylobacterium</taxon>
    </lineage>
</organism>
<proteinExistence type="predicted"/>
<dbReference type="Gene3D" id="3.40.630.30">
    <property type="match status" value="1"/>
</dbReference>
<dbReference type="RefSeq" id="WP_238208655.1">
    <property type="nucleotide sequence ID" value="NZ_JBHTND010000024.1"/>
</dbReference>
<dbReference type="InterPro" id="IPR050832">
    <property type="entry name" value="Bact_Acetyltransf"/>
</dbReference>
<evidence type="ECO:0000313" key="5">
    <source>
        <dbReference type="Proteomes" id="UP001597176"/>
    </source>
</evidence>
<dbReference type="InterPro" id="IPR016181">
    <property type="entry name" value="Acyl_CoA_acyltransferase"/>
</dbReference>
<evidence type="ECO:0000256" key="2">
    <source>
        <dbReference type="ARBA" id="ARBA00023315"/>
    </source>
</evidence>
<comment type="caution">
    <text evidence="4">The sequence shown here is derived from an EMBL/GenBank/DDBJ whole genome shotgun (WGS) entry which is preliminary data.</text>
</comment>